<keyword evidence="10" id="KW-1185">Reference proteome</keyword>
<evidence type="ECO:0000256" key="7">
    <source>
        <dbReference type="SAM" id="SignalP"/>
    </source>
</evidence>
<protein>
    <recommendedName>
        <fullName evidence="1">Anaphase-promoting complex subunit 4</fullName>
    </recommendedName>
</protein>
<keyword evidence="7" id="KW-0732">Signal</keyword>
<dbReference type="PANTHER" id="PTHR13260:SF0">
    <property type="entry name" value="ANAPHASE-PROMOTING COMPLEX SUBUNIT 4"/>
    <property type="match status" value="1"/>
</dbReference>
<evidence type="ECO:0000256" key="2">
    <source>
        <dbReference type="ARBA" id="ARBA00022618"/>
    </source>
</evidence>
<evidence type="ECO:0000259" key="8">
    <source>
        <dbReference type="Pfam" id="PF12896"/>
    </source>
</evidence>
<organism evidence="9 10">
    <name type="scientific">Lottia gigantea</name>
    <name type="common">Giant owl limpet</name>
    <dbReference type="NCBI Taxonomy" id="225164"/>
    <lineage>
        <taxon>Eukaryota</taxon>
        <taxon>Metazoa</taxon>
        <taxon>Spiralia</taxon>
        <taxon>Lophotrochozoa</taxon>
        <taxon>Mollusca</taxon>
        <taxon>Gastropoda</taxon>
        <taxon>Patellogastropoda</taxon>
        <taxon>Lottioidea</taxon>
        <taxon>Lottiidae</taxon>
        <taxon>Lottia</taxon>
    </lineage>
</organism>
<feature type="chain" id="PRO_5004718374" description="Anaphase-promoting complex subunit 4" evidence="7">
    <location>
        <begin position="20"/>
        <end position="190"/>
    </location>
</feature>
<dbReference type="GO" id="GO:0034399">
    <property type="term" value="C:nuclear periphery"/>
    <property type="evidence" value="ECO:0007669"/>
    <property type="project" value="TreeGrafter"/>
</dbReference>
<dbReference type="RefSeq" id="XP_009056271.1">
    <property type="nucleotide sequence ID" value="XM_009058023.1"/>
</dbReference>
<accession>V4BVL0</accession>
<dbReference type="GeneID" id="20238908"/>
<dbReference type="GO" id="GO:0051301">
    <property type="term" value="P:cell division"/>
    <property type="evidence" value="ECO:0007669"/>
    <property type="project" value="UniProtKB-KW"/>
</dbReference>
<evidence type="ECO:0000256" key="4">
    <source>
        <dbReference type="ARBA" id="ARBA00022786"/>
    </source>
</evidence>
<feature type="domain" description="Anaphase-promoting complex subunit 4 long" evidence="8">
    <location>
        <begin position="95"/>
        <end position="177"/>
    </location>
</feature>
<keyword evidence="6" id="KW-0812">Transmembrane</keyword>
<dbReference type="EMBL" id="KB201977">
    <property type="protein sequence ID" value="ESO93064.1"/>
    <property type="molecule type" value="Genomic_DNA"/>
</dbReference>
<dbReference type="KEGG" id="lgi:LOTGIDRAFT_162087"/>
<name>V4BVL0_LOTGI</name>
<proteinExistence type="predicted"/>
<reference evidence="9 10" key="1">
    <citation type="journal article" date="2013" name="Nature">
        <title>Insights into bilaterian evolution from three spiralian genomes.</title>
        <authorList>
            <person name="Simakov O."/>
            <person name="Marletaz F."/>
            <person name="Cho S.J."/>
            <person name="Edsinger-Gonzales E."/>
            <person name="Havlak P."/>
            <person name="Hellsten U."/>
            <person name="Kuo D.H."/>
            <person name="Larsson T."/>
            <person name="Lv J."/>
            <person name="Arendt D."/>
            <person name="Savage R."/>
            <person name="Osoegawa K."/>
            <person name="de Jong P."/>
            <person name="Grimwood J."/>
            <person name="Chapman J.A."/>
            <person name="Shapiro H."/>
            <person name="Aerts A."/>
            <person name="Otillar R.P."/>
            <person name="Terry A.Y."/>
            <person name="Boore J.L."/>
            <person name="Grigoriev I.V."/>
            <person name="Lindberg D.R."/>
            <person name="Seaver E.C."/>
            <person name="Weisblat D.A."/>
            <person name="Putnam N.H."/>
            <person name="Rokhsar D.S."/>
        </authorList>
    </citation>
    <scope>NUCLEOTIDE SEQUENCE [LARGE SCALE GENOMIC DNA]</scope>
</reference>
<dbReference type="GO" id="GO:0031145">
    <property type="term" value="P:anaphase-promoting complex-dependent catabolic process"/>
    <property type="evidence" value="ECO:0007669"/>
    <property type="project" value="InterPro"/>
</dbReference>
<dbReference type="AlphaFoldDB" id="V4BVL0"/>
<gene>
    <name evidence="9" type="ORF">LOTGIDRAFT_162087</name>
</gene>
<dbReference type="CTD" id="20238908"/>
<dbReference type="Proteomes" id="UP000030746">
    <property type="component" value="Unassembled WGS sequence"/>
</dbReference>
<feature type="transmembrane region" description="Helical" evidence="6">
    <location>
        <begin position="40"/>
        <end position="58"/>
    </location>
</feature>
<keyword evidence="4" id="KW-0833">Ubl conjugation pathway</keyword>
<evidence type="ECO:0000256" key="5">
    <source>
        <dbReference type="ARBA" id="ARBA00023306"/>
    </source>
</evidence>
<keyword evidence="6" id="KW-0472">Membrane</keyword>
<evidence type="ECO:0000256" key="6">
    <source>
        <dbReference type="SAM" id="Phobius"/>
    </source>
</evidence>
<dbReference type="GO" id="GO:0005680">
    <property type="term" value="C:anaphase-promoting complex"/>
    <property type="evidence" value="ECO:0007669"/>
    <property type="project" value="InterPro"/>
</dbReference>
<feature type="signal peptide" evidence="7">
    <location>
        <begin position="1"/>
        <end position="19"/>
    </location>
</feature>
<evidence type="ECO:0000313" key="9">
    <source>
        <dbReference type="EMBL" id="ESO93064.1"/>
    </source>
</evidence>
<keyword evidence="6" id="KW-1133">Transmembrane helix</keyword>
<keyword evidence="2" id="KW-0132">Cell division</keyword>
<dbReference type="OrthoDB" id="2110451at2759"/>
<sequence length="190" mass="21949">MPWWRIWLWSTIFISGSSFKKIVCQARLNLLLVGTDNDQLYLFAYGVFPCGVVTFSILDGSKSRHIHTASISQDLKCLSLIIESTVDQSDDIDYYMLSYDTTLLASRHKEIRLMALKYGQIATLLEYLQTTIQQMSEAWEDILMEMDSKLLKFAAEKEKVCKKIFSGFEGFKFTGTTFKREQFKCSKNII</sequence>
<evidence type="ECO:0000313" key="10">
    <source>
        <dbReference type="Proteomes" id="UP000030746"/>
    </source>
</evidence>
<dbReference type="HOGENOM" id="CLU_1429524_0_0_1"/>
<keyword evidence="5" id="KW-0131">Cell cycle</keyword>
<dbReference type="InterPro" id="IPR024789">
    <property type="entry name" value="APC4"/>
</dbReference>
<dbReference type="PANTHER" id="PTHR13260">
    <property type="entry name" value="ANAPHASE PROMOTING COMPLEX SUBUNIT 4 APC4"/>
    <property type="match status" value="1"/>
</dbReference>
<dbReference type="Pfam" id="PF12896">
    <property type="entry name" value="ANAPC4"/>
    <property type="match status" value="1"/>
</dbReference>
<evidence type="ECO:0000256" key="1">
    <source>
        <dbReference type="ARBA" id="ARBA00016067"/>
    </source>
</evidence>
<evidence type="ECO:0000256" key="3">
    <source>
        <dbReference type="ARBA" id="ARBA00022776"/>
    </source>
</evidence>
<dbReference type="InterPro" id="IPR024790">
    <property type="entry name" value="APC4_long_dom"/>
</dbReference>
<dbReference type="STRING" id="225164.V4BVL0"/>
<dbReference type="GO" id="GO:0070979">
    <property type="term" value="P:protein K11-linked ubiquitination"/>
    <property type="evidence" value="ECO:0007669"/>
    <property type="project" value="TreeGrafter"/>
</dbReference>
<keyword evidence="3" id="KW-0498">Mitosis</keyword>